<feature type="compositionally biased region" description="Basic and acidic residues" evidence="1">
    <location>
        <begin position="32"/>
        <end position="41"/>
    </location>
</feature>
<dbReference type="AlphaFoldDB" id="A0A0F4Z4W3"/>
<feature type="compositionally biased region" description="Basic and acidic residues" evidence="1">
    <location>
        <begin position="1"/>
        <end position="20"/>
    </location>
</feature>
<name>A0A0F4Z4W3_RASE3</name>
<protein>
    <submittedName>
        <fullName evidence="2">Uncharacterized protein</fullName>
    </submittedName>
</protein>
<sequence length="565" mass="64950">MSSDESTKSQEEMSDTKEDIGESDDTYSPNSEKNETVHTEPPRFAVEILQPSSIGHDDKAPKPRGQHPQSKKNTSSARKSSTKPRGTKRKRMSQKAIRDLKRDNRELKKEVQTMAQEAVRNTRKRGRAPLSDMVIENTIQDLYKDLCEWVKSFSLPGEIPVPKKKKDEIDFLSMQDNPERKICELDDIPAIRKLPRGSTIFLQGMLSSFICSEIIEKPFLFLDSALANKPRESKGKSSPTISDTSEDEFEEIFMNFASKLAENLEDAKQLKGNTAFKNYHNHAKALAEKFLASPAHILLKEVHGQEICKRRNELISILKRYRELSFQLWYRVVEVKCYYLGSDLVPSTFDPASPAMELYTALEEDATGIESHKHKNLTGLRVMVIMKPAIVAHWVDQEDNKLERSKVWVKSVAWVYAREGSKESESQQGIVGKESNEHQETMGICEKNEEELPLNTDLGEENHEPQQVIGEDSDDEHEHDMDIDEECQEHQQEITTLDEKSNEPQQCIYEEREAEHQQEMDIDEKCPKTKKDMIEEIGETKTMSDKRHKKLNRMFNSPSAFEHLH</sequence>
<feature type="compositionally biased region" description="Basic and acidic residues" evidence="1">
    <location>
        <begin position="96"/>
        <end position="111"/>
    </location>
</feature>
<reference evidence="2 3" key="1">
    <citation type="submission" date="2015-04" db="EMBL/GenBank/DDBJ databases">
        <authorList>
            <person name="Heijne W.H."/>
            <person name="Fedorova N.D."/>
            <person name="Nierman W.C."/>
            <person name="Vollebregt A.W."/>
            <person name="Zhao Z."/>
            <person name="Wu L."/>
            <person name="Kumar M."/>
            <person name="Stam H."/>
            <person name="van den Berg M.A."/>
            <person name="Pel H.J."/>
        </authorList>
    </citation>
    <scope>NUCLEOTIDE SEQUENCE [LARGE SCALE GENOMIC DNA]</scope>
    <source>
        <strain evidence="2 3">CBS 393.64</strain>
    </source>
</reference>
<dbReference type="GeneID" id="25312433"/>
<feature type="region of interest" description="Disordered" evidence="1">
    <location>
        <begin position="1"/>
        <end position="124"/>
    </location>
</feature>
<feature type="compositionally biased region" description="Polar residues" evidence="1">
    <location>
        <begin position="67"/>
        <end position="79"/>
    </location>
</feature>
<accession>A0A0F4Z4W3</accession>
<feature type="compositionally biased region" description="Basic residues" evidence="1">
    <location>
        <begin position="80"/>
        <end position="93"/>
    </location>
</feature>
<proteinExistence type="predicted"/>
<dbReference type="RefSeq" id="XP_013332186.1">
    <property type="nucleotide sequence ID" value="XM_013476732.1"/>
</dbReference>
<evidence type="ECO:0000313" key="2">
    <source>
        <dbReference type="EMBL" id="KKA25574.1"/>
    </source>
</evidence>
<evidence type="ECO:0000256" key="1">
    <source>
        <dbReference type="SAM" id="MobiDB-lite"/>
    </source>
</evidence>
<gene>
    <name evidence="2" type="ORF">T310_0379</name>
</gene>
<comment type="caution">
    <text evidence="2">The sequence shown here is derived from an EMBL/GenBank/DDBJ whole genome shotgun (WGS) entry which is preliminary data.</text>
</comment>
<dbReference type="Proteomes" id="UP000053958">
    <property type="component" value="Unassembled WGS sequence"/>
</dbReference>
<keyword evidence="3" id="KW-1185">Reference proteome</keyword>
<dbReference type="OrthoDB" id="4156714at2759"/>
<organism evidence="2 3">
    <name type="scientific">Rasamsonia emersonii (strain ATCC 16479 / CBS 393.64 / IMI 116815)</name>
    <dbReference type="NCBI Taxonomy" id="1408163"/>
    <lineage>
        <taxon>Eukaryota</taxon>
        <taxon>Fungi</taxon>
        <taxon>Dikarya</taxon>
        <taxon>Ascomycota</taxon>
        <taxon>Pezizomycotina</taxon>
        <taxon>Eurotiomycetes</taxon>
        <taxon>Eurotiomycetidae</taxon>
        <taxon>Eurotiales</taxon>
        <taxon>Trichocomaceae</taxon>
        <taxon>Rasamsonia</taxon>
    </lineage>
</organism>
<evidence type="ECO:0000313" key="3">
    <source>
        <dbReference type="Proteomes" id="UP000053958"/>
    </source>
</evidence>
<dbReference type="STRING" id="1408163.A0A0F4Z4W3"/>
<feature type="region of interest" description="Disordered" evidence="1">
    <location>
        <begin position="537"/>
        <end position="565"/>
    </location>
</feature>
<dbReference type="EMBL" id="LASV01000017">
    <property type="protein sequence ID" value="KKA25574.1"/>
    <property type="molecule type" value="Genomic_DNA"/>
</dbReference>